<proteinExistence type="predicted"/>
<reference evidence="2" key="2">
    <citation type="submission" date="2020-05" db="UniProtKB">
        <authorList>
            <consortium name="EnsemblMetazoa"/>
        </authorList>
    </citation>
    <scope>IDENTIFICATION</scope>
    <source>
        <strain evidence="2">IAEA</strain>
    </source>
</reference>
<keyword evidence="1" id="KW-0472">Membrane</keyword>
<keyword evidence="1" id="KW-1133">Transmembrane helix</keyword>
<organism evidence="2 3">
    <name type="scientific">Glossina pallidipes</name>
    <name type="common">Tsetse fly</name>
    <dbReference type="NCBI Taxonomy" id="7398"/>
    <lineage>
        <taxon>Eukaryota</taxon>
        <taxon>Metazoa</taxon>
        <taxon>Ecdysozoa</taxon>
        <taxon>Arthropoda</taxon>
        <taxon>Hexapoda</taxon>
        <taxon>Insecta</taxon>
        <taxon>Pterygota</taxon>
        <taxon>Neoptera</taxon>
        <taxon>Endopterygota</taxon>
        <taxon>Diptera</taxon>
        <taxon>Brachycera</taxon>
        <taxon>Muscomorpha</taxon>
        <taxon>Hippoboscoidea</taxon>
        <taxon>Glossinidae</taxon>
        <taxon>Glossina</taxon>
    </lineage>
</organism>
<sequence length="145" mass="17559">MPYYAVMLVNVLYSIKKHKITHRHTHTRINTHNKKKKELKSIYIVFFDTHHLFIYLFFVFINISICAQNHRDPFDFSHLKPLNFKVIFFVKIVASNEKFYQKKCQVMISRNARFYSFSDISTKKKEIKLAKKNLNNAHLSILWRY</sequence>
<evidence type="ECO:0000313" key="2">
    <source>
        <dbReference type="EnsemblMetazoa" id="GPAI009247-PA"/>
    </source>
</evidence>
<reference evidence="3" key="1">
    <citation type="submission" date="2014-03" db="EMBL/GenBank/DDBJ databases">
        <authorList>
            <person name="Aksoy S."/>
            <person name="Warren W."/>
            <person name="Wilson R.K."/>
        </authorList>
    </citation>
    <scope>NUCLEOTIDE SEQUENCE [LARGE SCALE GENOMIC DNA]</scope>
    <source>
        <strain evidence="3">IAEA</strain>
    </source>
</reference>
<name>A0A1A9ZB50_GLOPL</name>
<dbReference type="AlphaFoldDB" id="A0A1A9ZB50"/>
<dbReference type="VEuPathDB" id="VectorBase:GPAI009247"/>
<keyword evidence="1" id="KW-0812">Transmembrane</keyword>
<accession>A0A1A9ZB50</accession>
<keyword evidence="3" id="KW-1185">Reference proteome</keyword>
<feature type="transmembrane region" description="Helical" evidence="1">
    <location>
        <begin position="42"/>
        <end position="61"/>
    </location>
</feature>
<protein>
    <submittedName>
        <fullName evidence="2">Uncharacterized protein</fullName>
    </submittedName>
</protein>
<evidence type="ECO:0000313" key="3">
    <source>
        <dbReference type="Proteomes" id="UP000092445"/>
    </source>
</evidence>
<dbReference type="Proteomes" id="UP000092445">
    <property type="component" value="Unassembled WGS sequence"/>
</dbReference>
<dbReference type="EnsemblMetazoa" id="GPAI009247-RA">
    <property type="protein sequence ID" value="GPAI009247-PA"/>
    <property type="gene ID" value="GPAI009247"/>
</dbReference>
<evidence type="ECO:0000256" key="1">
    <source>
        <dbReference type="SAM" id="Phobius"/>
    </source>
</evidence>